<reference evidence="1" key="2">
    <citation type="submission" date="2025-08" db="UniProtKB">
        <authorList>
            <consortium name="Ensembl"/>
        </authorList>
    </citation>
    <scope>IDENTIFICATION</scope>
</reference>
<dbReference type="SUPFAM" id="SSF55729">
    <property type="entry name" value="Acyl-CoA N-acyltransferases (Nat)"/>
    <property type="match status" value="1"/>
</dbReference>
<dbReference type="OMA" id="KARVSCW"/>
<reference evidence="2" key="1">
    <citation type="submission" date="2012-01" db="EMBL/GenBank/DDBJ databases">
        <title>The Genome Sequence of Oreochromis niloticus (Nile Tilapia).</title>
        <authorList>
            <consortium name="Broad Institute Genome Assembly Team"/>
            <consortium name="Broad Institute Sequencing Platform"/>
            <person name="Di Palma F."/>
            <person name="Johnson J."/>
            <person name="Lander E.S."/>
            <person name="Lindblad-Toh K."/>
        </authorList>
    </citation>
    <scope>NUCLEOTIDE SEQUENCE [LARGE SCALE GENOMIC DNA]</scope>
</reference>
<protein>
    <recommendedName>
        <fullName evidence="3">Protein NATD1</fullName>
    </recommendedName>
</protein>
<accession>A0A669BJ57</accession>
<dbReference type="PANTHER" id="PTHR31435">
    <property type="entry name" value="PROTEIN NATD1"/>
    <property type="match status" value="1"/>
</dbReference>
<dbReference type="InterPro" id="IPR045057">
    <property type="entry name" value="Gcn5-rel_NAT"/>
</dbReference>
<evidence type="ECO:0008006" key="3">
    <source>
        <dbReference type="Google" id="ProtNLM"/>
    </source>
</evidence>
<organism evidence="1 2">
    <name type="scientific">Oreochromis niloticus</name>
    <name type="common">Nile tilapia</name>
    <name type="synonym">Tilapia nilotica</name>
    <dbReference type="NCBI Taxonomy" id="8128"/>
    <lineage>
        <taxon>Eukaryota</taxon>
        <taxon>Metazoa</taxon>
        <taxon>Chordata</taxon>
        <taxon>Craniata</taxon>
        <taxon>Vertebrata</taxon>
        <taxon>Euteleostomi</taxon>
        <taxon>Actinopterygii</taxon>
        <taxon>Neopterygii</taxon>
        <taxon>Teleostei</taxon>
        <taxon>Neoteleostei</taxon>
        <taxon>Acanthomorphata</taxon>
        <taxon>Ovalentaria</taxon>
        <taxon>Cichlomorphae</taxon>
        <taxon>Cichliformes</taxon>
        <taxon>Cichlidae</taxon>
        <taxon>African cichlids</taxon>
        <taxon>Pseudocrenilabrinae</taxon>
        <taxon>Oreochromini</taxon>
        <taxon>Oreochromis</taxon>
    </lineage>
</organism>
<dbReference type="Proteomes" id="UP000005207">
    <property type="component" value="Linkage group LG4"/>
</dbReference>
<dbReference type="InterPro" id="IPR016181">
    <property type="entry name" value="Acyl_CoA_acyltransferase"/>
</dbReference>
<name>A0A669BJ57_ORENI</name>
<proteinExistence type="predicted"/>
<dbReference type="Gene3D" id="3.40.630.30">
    <property type="match status" value="2"/>
</dbReference>
<dbReference type="InParanoid" id="A0A669BJ57"/>
<dbReference type="GeneTree" id="ENSGT00980000202217"/>
<reference evidence="1" key="3">
    <citation type="submission" date="2025-09" db="UniProtKB">
        <authorList>
            <consortium name="Ensembl"/>
        </authorList>
    </citation>
    <scope>IDENTIFICATION</scope>
</reference>
<keyword evidence="2" id="KW-1185">Reference proteome</keyword>
<evidence type="ECO:0000313" key="2">
    <source>
        <dbReference type="Proteomes" id="UP000005207"/>
    </source>
</evidence>
<dbReference type="AlphaFoldDB" id="A0A669BJ57"/>
<dbReference type="Ensembl" id="ENSONIT00000043058.1">
    <property type="protein sequence ID" value="ENSONIP00000034420.1"/>
    <property type="gene ID" value="ENSONIG00000043178.1"/>
</dbReference>
<dbReference type="PANTHER" id="PTHR31435:SF9">
    <property type="entry name" value="PROTEIN NATD1"/>
    <property type="match status" value="1"/>
</dbReference>
<evidence type="ECO:0000313" key="1">
    <source>
        <dbReference type="Ensembl" id="ENSONIP00000034420.1"/>
    </source>
</evidence>
<sequence>MAFRILSRVCTLSHGLKSSQTAFSALSSAGSLKVEHDRRNQRFTVTAGSSTADNECAVLKYRFTGEKEVDLMSTFVPETYRGHGVAALLSRVKLQVSVNSFRVIPDFFLSSFNVCFVCSQAALDFVVEENLKAHVSCWYIKKYMKEQPQQKYKDFVIT</sequence>